<organism evidence="1 2">
    <name type="scientific">Acer yangbiense</name>
    <dbReference type="NCBI Taxonomy" id="1000413"/>
    <lineage>
        <taxon>Eukaryota</taxon>
        <taxon>Viridiplantae</taxon>
        <taxon>Streptophyta</taxon>
        <taxon>Embryophyta</taxon>
        <taxon>Tracheophyta</taxon>
        <taxon>Spermatophyta</taxon>
        <taxon>Magnoliopsida</taxon>
        <taxon>eudicotyledons</taxon>
        <taxon>Gunneridae</taxon>
        <taxon>Pentapetalae</taxon>
        <taxon>rosids</taxon>
        <taxon>malvids</taxon>
        <taxon>Sapindales</taxon>
        <taxon>Sapindaceae</taxon>
        <taxon>Hippocastanoideae</taxon>
        <taxon>Acereae</taxon>
        <taxon>Acer</taxon>
    </lineage>
</organism>
<protein>
    <submittedName>
        <fullName evidence="1">Uncharacterized protein</fullName>
    </submittedName>
</protein>
<keyword evidence="2" id="KW-1185">Reference proteome</keyword>
<evidence type="ECO:0000313" key="2">
    <source>
        <dbReference type="Proteomes" id="UP000323000"/>
    </source>
</evidence>
<evidence type="ECO:0000313" key="1">
    <source>
        <dbReference type="EMBL" id="TXG67665.1"/>
    </source>
</evidence>
<accession>A0A5C7IF84</accession>
<dbReference type="AlphaFoldDB" id="A0A5C7IF84"/>
<name>A0A5C7IF84_9ROSI</name>
<sequence length="120" mass="13150">MEEAVVVSSGRVSDSSSVHKIRSIMLDASALLKSGSASQSLLLRQILKLTQRTGLTYKQAHTHESAKGVAPIKLKYPLKDMLVALWIALPCDFPGGSRSYMKYSIVAIVPVIVYTTWLMV</sequence>
<dbReference type="EMBL" id="VAHF01000003">
    <property type="protein sequence ID" value="TXG67665.1"/>
    <property type="molecule type" value="Genomic_DNA"/>
</dbReference>
<reference evidence="2" key="1">
    <citation type="journal article" date="2019" name="Gigascience">
        <title>De novo genome assembly of the endangered Acer yangbiense, a plant species with extremely small populations endemic to Yunnan Province, China.</title>
        <authorList>
            <person name="Yang J."/>
            <person name="Wariss H.M."/>
            <person name="Tao L."/>
            <person name="Zhang R."/>
            <person name="Yun Q."/>
            <person name="Hollingsworth P."/>
            <person name="Dao Z."/>
            <person name="Luo G."/>
            <person name="Guo H."/>
            <person name="Ma Y."/>
            <person name="Sun W."/>
        </authorList>
    </citation>
    <scope>NUCLEOTIDE SEQUENCE [LARGE SCALE GENOMIC DNA]</scope>
    <source>
        <strain evidence="2">cv. Malutang</strain>
    </source>
</reference>
<comment type="caution">
    <text evidence="1">The sequence shown here is derived from an EMBL/GenBank/DDBJ whole genome shotgun (WGS) entry which is preliminary data.</text>
</comment>
<gene>
    <name evidence="1" type="ORF">EZV62_008940</name>
</gene>
<dbReference type="Proteomes" id="UP000323000">
    <property type="component" value="Chromosome 3"/>
</dbReference>
<proteinExistence type="predicted"/>